<name>A0AAE0EQL6_9CHLO</name>
<feature type="transmembrane region" description="Helical" evidence="1">
    <location>
        <begin position="200"/>
        <end position="220"/>
    </location>
</feature>
<gene>
    <name evidence="2" type="ORF">CYMTET_54539</name>
</gene>
<evidence type="ECO:0000256" key="1">
    <source>
        <dbReference type="SAM" id="Phobius"/>
    </source>
</evidence>
<dbReference type="EMBL" id="LGRX02035338">
    <property type="protein sequence ID" value="KAK3235240.1"/>
    <property type="molecule type" value="Genomic_DNA"/>
</dbReference>
<organism evidence="2 3">
    <name type="scientific">Cymbomonas tetramitiformis</name>
    <dbReference type="NCBI Taxonomy" id="36881"/>
    <lineage>
        <taxon>Eukaryota</taxon>
        <taxon>Viridiplantae</taxon>
        <taxon>Chlorophyta</taxon>
        <taxon>Pyramimonadophyceae</taxon>
        <taxon>Pyramimonadales</taxon>
        <taxon>Pyramimonadaceae</taxon>
        <taxon>Cymbomonas</taxon>
    </lineage>
</organism>
<protein>
    <submittedName>
        <fullName evidence="2">Uncharacterized protein</fullName>
    </submittedName>
</protein>
<dbReference type="Proteomes" id="UP001190700">
    <property type="component" value="Unassembled WGS sequence"/>
</dbReference>
<keyword evidence="1" id="KW-1133">Transmembrane helix</keyword>
<accession>A0AAE0EQL6</accession>
<evidence type="ECO:0000313" key="2">
    <source>
        <dbReference type="EMBL" id="KAK3235240.1"/>
    </source>
</evidence>
<proteinExistence type="predicted"/>
<sequence length="298" mass="33568">MYSSSGRPPNLPVIAVHLCACNYLQDLGYIARGWAEDYWYYVSNTHALLGVFLCDPLHPLDFIERFLLEVTCLGFTLAMTAAHNNGFEKEDVPFYIRPLLDEFDHSKKELHLHNTPPSVSLLLMVTIPVILIRKVLYYILACPCTTAWRHRQRPSVKIATYSLNTLGKLTTLFVSIFGLTFFVLGFTASADLNKHFPLEFAYSQGSAWILSLVIPVLLNFNPCYHTQGFQICGVVVAGNWGDERGRILHAIEKTGEAENTGGKKDAYGSMDPHIKGYFSRNKKPRCGDDVFQTWNAPV</sequence>
<dbReference type="AlphaFoldDB" id="A0AAE0EQL6"/>
<comment type="caution">
    <text evidence="2">The sequence shown here is derived from an EMBL/GenBank/DDBJ whole genome shotgun (WGS) entry which is preliminary data.</text>
</comment>
<feature type="transmembrane region" description="Helical" evidence="1">
    <location>
        <begin position="169"/>
        <end position="188"/>
    </location>
</feature>
<evidence type="ECO:0000313" key="3">
    <source>
        <dbReference type="Proteomes" id="UP001190700"/>
    </source>
</evidence>
<feature type="transmembrane region" description="Helical" evidence="1">
    <location>
        <begin position="121"/>
        <end position="148"/>
    </location>
</feature>
<keyword evidence="3" id="KW-1185">Reference proteome</keyword>
<keyword evidence="1" id="KW-0472">Membrane</keyword>
<keyword evidence="1" id="KW-0812">Transmembrane</keyword>
<reference evidence="2 3" key="1">
    <citation type="journal article" date="2015" name="Genome Biol. Evol.">
        <title>Comparative Genomics of a Bacterivorous Green Alga Reveals Evolutionary Causalities and Consequences of Phago-Mixotrophic Mode of Nutrition.</title>
        <authorList>
            <person name="Burns J.A."/>
            <person name="Paasch A."/>
            <person name="Narechania A."/>
            <person name="Kim E."/>
        </authorList>
    </citation>
    <scope>NUCLEOTIDE SEQUENCE [LARGE SCALE GENOMIC DNA]</scope>
    <source>
        <strain evidence="2 3">PLY_AMNH</strain>
    </source>
</reference>